<proteinExistence type="predicted"/>
<dbReference type="Pfam" id="PF14076">
    <property type="entry name" value="DUF4258"/>
    <property type="match status" value="1"/>
</dbReference>
<evidence type="ECO:0000313" key="1">
    <source>
        <dbReference type="EMBL" id="OGI70400.1"/>
    </source>
</evidence>
<reference evidence="1 2" key="1">
    <citation type="journal article" date="2016" name="Nat. Commun.">
        <title>Thousands of microbial genomes shed light on interconnected biogeochemical processes in an aquifer system.</title>
        <authorList>
            <person name="Anantharaman K."/>
            <person name="Brown C.T."/>
            <person name="Hug L.A."/>
            <person name="Sharon I."/>
            <person name="Castelle C.J."/>
            <person name="Probst A.J."/>
            <person name="Thomas B.C."/>
            <person name="Singh A."/>
            <person name="Wilkins M.J."/>
            <person name="Karaoz U."/>
            <person name="Brodie E.L."/>
            <person name="Williams K.H."/>
            <person name="Hubbard S.S."/>
            <person name="Banfield J.F."/>
        </authorList>
    </citation>
    <scope>NUCLEOTIDE SEQUENCE [LARGE SCALE GENOMIC DNA]</scope>
</reference>
<protein>
    <recommendedName>
        <fullName evidence="3">DUF4258 domain-containing protein</fullName>
    </recommendedName>
</protein>
<evidence type="ECO:0000313" key="2">
    <source>
        <dbReference type="Proteomes" id="UP000178059"/>
    </source>
</evidence>
<organism evidence="1 2">
    <name type="scientific">Candidatus Nomurabacteria bacterium RIFCSPHIGHO2_01_FULL_42_16</name>
    <dbReference type="NCBI Taxonomy" id="1801743"/>
    <lineage>
        <taxon>Bacteria</taxon>
        <taxon>Candidatus Nomuraibacteriota</taxon>
    </lineage>
</organism>
<dbReference type="Proteomes" id="UP000178059">
    <property type="component" value="Unassembled WGS sequence"/>
</dbReference>
<comment type="caution">
    <text evidence="1">The sequence shown here is derived from an EMBL/GenBank/DDBJ whole genome shotgun (WGS) entry which is preliminary data.</text>
</comment>
<dbReference type="EMBL" id="MFTT01000008">
    <property type="protein sequence ID" value="OGI70400.1"/>
    <property type="molecule type" value="Genomic_DNA"/>
</dbReference>
<name>A0A1F6VL76_9BACT</name>
<gene>
    <name evidence="1" type="ORF">A2824_02405</name>
</gene>
<dbReference type="AlphaFoldDB" id="A0A1F6VL76"/>
<dbReference type="InterPro" id="IPR025354">
    <property type="entry name" value="DUF4258"/>
</dbReference>
<accession>A0A1F6VL76</accession>
<sequence>MFQSYIIKAHAKQRIRERGIKEELIKEALFKPTKILYDVQSRILIKKLYKKGGKERLLLIAGEIKNDLLEIITVIETSKVKKYL</sequence>
<evidence type="ECO:0008006" key="3">
    <source>
        <dbReference type="Google" id="ProtNLM"/>
    </source>
</evidence>